<proteinExistence type="predicted"/>
<evidence type="ECO:0000313" key="2">
    <source>
        <dbReference type="EMBL" id="NMF60195.1"/>
    </source>
</evidence>
<evidence type="ECO:0000313" key="3">
    <source>
        <dbReference type="Proteomes" id="UP000738376"/>
    </source>
</evidence>
<dbReference type="EMBL" id="JAAVJL010000002">
    <property type="protein sequence ID" value="NMF60195.1"/>
    <property type="molecule type" value="Genomic_DNA"/>
</dbReference>
<gene>
    <name evidence="2" type="ORF">HC246_19720</name>
</gene>
<dbReference type="RefSeq" id="WP_169365133.1">
    <property type="nucleotide sequence ID" value="NZ_JAAVJL010000002.1"/>
</dbReference>
<dbReference type="InterPro" id="IPR009781">
    <property type="entry name" value="DUF1345"/>
</dbReference>
<protein>
    <submittedName>
        <fullName evidence="2">DUF1345 domain-containing protein</fullName>
    </submittedName>
</protein>
<keyword evidence="1" id="KW-0812">Transmembrane</keyword>
<organism evidence="2 3">
    <name type="scientific">Pseudanabaena yagii GIHE-NHR1</name>
    <dbReference type="NCBI Taxonomy" id="2722753"/>
    <lineage>
        <taxon>Bacteria</taxon>
        <taxon>Bacillati</taxon>
        <taxon>Cyanobacteriota</taxon>
        <taxon>Cyanophyceae</taxon>
        <taxon>Pseudanabaenales</taxon>
        <taxon>Pseudanabaenaceae</taxon>
        <taxon>Pseudanabaena</taxon>
        <taxon>Pseudanabaena yagii</taxon>
    </lineage>
</organism>
<feature type="transmembrane region" description="Helical" evidence="1">
    <location>
        <begin position="207"/>
        <end position="232"/>
    </location>
</feature>
<feature type="transmembrane region" description="Helical" evidence="1">
    <location>
        <begin position="122"/>
        <end position="143"/>
    </location>
</feature>
<feature type="transmembrane region" description="Helical" evidence="1">
    <location>
        <begin position="20"/>
        <end position="40"/>
    </location>
</feature>
<keyword evidence="1" id="KW-1133">Transmembrane helix</keyword>
<reference evidence="2 3" key="1">
    <citation type="submission" date="2020-03" db="EMBL/GenBank/DDBJ databases">
        <title>Draft Genome Sequence of 2-Methylisoborneol Producing Pseudanabaena yagii Strain GIHE-NHR1 Isolated from North Han River in South Korea.</title>
        <authorList>
            <person name="Jeong J."/>
        </authorList>
    </citation>
    <scope>NUCLEOTIDE SEQUENCE [LARGE SCALE GENOMIC DNA]</scope>
    <source>
        <strain evidence="2 3">GIHE-NHR1</strain>
    </source>
</reference>
<accession>A0ABX1LYZ9</accession>
<keyword evidence="3" id="KW-1185">Reference proteome</keyword>
<name>A0ABX1LYZ9_9CYAN</name>
<evidence type="ECO:0000256" key="1">
    <source>
        <dbReference type="SAM" id="Phobius"/>
    </source>
</evidence>
<sequence>MTLPNKSQKALVKNKLSHQWRVRSRLILSSLVAIIVAIFLPNWFSISTRILCIWNAGMISFLLATWTLMFQAKPKTMRRNAQSQDEGRLVILSLITAAACASILAIAFILREAKGQDINIVIPHVILAVITIIGSWLLVHTIFAMHYAHEYYQDHQIHCDTKAGGLDFPDDIEPDYWDFLYFSFVIGMTSQVSDVQITSRSLRRLSLFHSILSFFFNTAIVAMSINIIAGLIQ</sequence>
<feature type="transmembrane region" description="Helical" evidence="1">
    <location>
        <begin position="89"/>
        <end position="110"/>
    </location>
</feature>
<feature type="transmembrane region" description="Helical" evidence="1">
    <location>
        <begin position="46"/>
        <end position="68"/>
    </location>
</feature>
<dbReference type="Pfam" id="PF07077">
    <property type="entry name" value="DUF1345"/>
    <property type="match status" value="1"/>
</dbReference>
<dbReference type="Proteomes" id="UP000738376">
    <property type="component" value="Unassembled WGS sequence"/>
</dbReference>
<keyword evidence="1" id="KW-0472">Membrane</keyword>
<comment type="caution">
    <text evidence="2">The sequence shown here is derived from an EMBL/GenBank/DDBJ whole genome shotgun (WGS) entry which is preliminary data.</text>
</comment>